<feature type="domain" description="FANCL C-terminal" evidence="1">
    <location>
        <begin position="292"/>
        <end position="358"/>
    </location>
</feature>
<dbReference type="InterPro" id="IPR044037">
    <property type="entry name" value="FANCL_d3"/>
</dbReference>
<dbReference type="Pfam" id="PF11793">
    <property type="entry name" value="FANCL_C"/>
    <property type="match status" value="1"/>
</dbReference>
<sequence>MEDLFRQFPFLVQISQHRIVGLYKKVYKLVLEFPNYPTTKNCHVAVYFANSPISLNIDQSSFIDVNSYVHSLLTKLESEKYSENTSIIKSNVSVVLAPLAIDMLALQRKYDCVLVFDKYLRQIEFKNFERNGNHMLALNRVGVDLFKVCQHTLPELAVSEALKRHNSMHRHLETFLYTLAQMEEFYSNLATIDELCYVILPATIDTKTVFRVFKYDLKVFLKITLHPLSPMEVDISFLGPTKQVAKLKEMYSEKQKDWDPKCSVYTNLLRIFNIIAFPMRPAGMPSPESEDNCGICMNYHVAGHVWTIPIISCDNEQCPLVFHIHCLKEWFSTQRESKCFFSISIGNCPYCKHKISSSFDVILDSVV</sequence>
<dbReference type="InterPro" id="IPR026848">
    <property type="entry name" value="Fancl"/>
</dbReference>
<dbReference type="InterPro" id="IPR043003">
    <property type="entry name" value="FANCL_d3_sf"/>
</dbReference>
<dbReference type="STRING" id="69004.A0A182QEV4"/>
<organism evidence="4 5">
    <name type="scientific">Anopheles farauti</name>
    <dbReference type="NCBI Taxonomy" id="69004"/>
    <lineage>
        <taxon>Eukaryota</taxon>
        <taxon>Metazoa</taxon>
        <taxon>Ecdysozoa</taxon>
        <taxon>Arthropoda</taxon>
        <taxon>Hexapoda</taxon>
        <taxon>Insecta</taxon>
        <taxon>Pterygota</taxon>
        <taxon>Neoptera</taxon>
        <taxon>Endopterygota</taxon>
        <taxon>Diptera</taxon>
        <taxon>Nematocera</taxon>
        <taxon>Culicoidea</taxon>
        <taxon>Culicidae</taxon>
        <taxon>Anophelinae</taxon>
        <taxon>Anopheles</taxon>
    </lineage>
</organism>
<evidence type="ECO:0000313" key="4">
    <source>
        <dbReference type="EnsemblMetazoa" id="AFAF008731-PA"/>
    </source>
</evidence>
<dbReference type="GO" id="GO:0006513">
    <property type="term" value="P:protein monoubiquitination"/>
    <property type="evidence" value="ECO:0007669"/>
    <property type="project" value="TreeGrafter"/>
</dbReference>
<dbReference type="VEuPathDB" id="VectorBase:AFAF008731"/>
<dbReference type="InterPro" id="IPR043898">
    <property type="entry name" value="FANCL_d2"/>
</dbReference>
<evidence type="ECO:0000259" key="2">
    <source>
        <dbReference type="Pfam" id="PF18890"/>
    </source>
</evidence>
<feature type="domain" description="FANCL UBC-like" evidence="3">
    <location>
        <begin position="184"/>
        <end position="280"/>
    </location>
</feature>
<dbReference type="AlphaFoldDB" id="A0A182QEV4"/>
<dbReference type="PANTHER" id="PTHR13206">
    <property type="entry name" value="UBIQUITIN LIGASE PROTEIN PHF9 FANCONI ANEMIA GROUP L PROTEIN"/>
    <property type="match status" value="1"/>
</dbReference>
<dbReference type="SMART" id="SM01197">
    <property type="entry name" value="FANCL_C"/>
    <property type="match status" value="1"/>
</dbReference>
<dbReference type="PANTHER" id="PTHR13206:SF0">
    <property type="entry name" value="E3 UBIQUITIN-PROTEIN LIGASE FANCL"/>
    <property type="match status" value="1"/>
</dbReference>
<reference evidence="5" key="1">
    <citation type="submission" date="2014-01" db="EMBL/GenBank/DDBJ databases">
        <title>The Genome Sequence of Anopheles farauti FAR1 (V2).</title>
        <authorList>
            <consortium name="The Broad Institute Genomics Platform"/>
            <person name="Neafsey D.E."/>
            <person name="Besansky N."/>
            <person name="Howell P."/>
            <person name="Walton C."/>
            <person name="Young S.K."/>
            <person name="Zeng Q."/>
            <person name="Gargeya S."/>
            <person name="Fitzgerald M."/>
            <person name="Haas B."/>
            <person name="Abouelleil A."/>
            <person name="Allen A.W."/>
            <person name="Alvarado L."/>
            <person name="Arachchi H.M."/>
            <person name="Berlin A.M."/>
            <person name="Chapman S.B."/>
            <person name="Gainer-Dewar J."/>
            <person name="Goldberg J."/>
            <person name="Griggs A."/>
            <person name="Gujja S."/>
            <person name="Hansen M."/>
            <person name="Howarth C."/>
            <person name="Imamovic A."/>
            <person name="Ireland A."/>
            <person name="Larimer J."/>
            <person name="McCowan C."/>
            <person name="Murphy C."/>
            <person name="Pearson M."/>
            <person name="Poon T.W."/>
            <person name="Priest M."/>
            <person name="Roberts A."/>
            <person name="Saif S."/>
            <person name="Shea T."/>
            <person name="Sisk P."/>
            <person name="Sykes S."/>
            <person name="Wortman J."/>
            <person name="Nusbaum C."/>
            <person name="Birren B."/>
        </authorList>
    </citation>
    <scope>NUCLEOTIDE SEQUENCE [LARGE SCALE GENOMIC DNA]</scope>
    <source>
        <strain evidence="5">FAR1</strain>
    </source>
</reference>
<dbReference type="EnsemblMetazoa" id="AFAF008731-RA">
    <property type="protein sequence ID" value="AFAF008731-PA"/>
    <property type="gene ID" value="AFAF008731"/>
</dbReference>
<evidence type="ECO:0000259" key="1">
    <source>
        <dbReference type="Pfam" id="PF11793"/>
    </source>
</evidence>
<dbReference type="GO" id="GO:0036297">
    <property type="term" value="P:interstrand cross-link repair"/>
    <property type="evidence" value="ECO:0007669"/>
    <property type="project" value="InterPro"/>
</dbReference>
<proteinExistence type="predicted"/>
<feature type="domain" description="FANCL UBC-like" evidence="2">
    <location>
        <begin position="109"/>
        <end position="180"/>
    </location>
</feature>
<dbReference type="SUPFAM" id="SSF57850">
    <property type="entry name" value="RING/U-box"/>
    <property type="match status" value="1"/>
</dbReference>
<dbReference type="Pfam" id="PF18891">
    <property type="entry name" value="FANCL_d3"/>
    <property type="match status" value="1"/>
</dbReference>
<keyword evidence="5" id="KW-1185">Reference proteome</keyword>
<evidence type="ECO:0000259" key="3">
    <source>
        <dbReference type="Pfam" id="PF18891"/>
    </source>
</evidence>
<dbReference type="Proteomes" id="UP000075886">
    <property type="component" value="Unassembled WGS sequence"/>
</dbReference>
<accession>A0A182QEV4</accession>
<dbReference type="EMBL" id="AXCN02001958">
    <property type="status" value="NOT_ANNOTATED_CDS"/>
    <property type="molecule type" value="Genomic_DNA"/>
</dbReference>
<protein>
    <recommendedName>
        <fullName evidence="6">RING-type domain-containing protein</fullName>
    </recommendedName>
</protein>
<dbReference type="GO" id="GO:0061630">
    <property type="term" value="F:ubiquitin protein ligase activity"/>
    <property type="evidence" value="ECO:0007669"/>
    <property type="project" value="TreeGrafter"/>
</dbReference>
<dbReference type="InterPro" id="IPR026850">
    <property type="entry name" value="FANCL_C"/>
</dbReference>
<evidence type="ECO:0008006" key="6">
    <source>
        <dbReference type="Google" id="ProtNLM"/>
    </source>
</evidence>
<dbReference type="InterPro" id="IPR013083">
    <property type="entry name" value="Znf_RING/FYVE/PHD"/>
</dbReference>
<evidence type="ECO:0000313" key="5">
    <source>
        <dbReference type="Proteomes" id="UP000075886"/>
    </source>
</evidence>
<name>A0A182QEV4_9DIPT</name>
<reference evidence="4" key="2">
    <citation type="submission" date="2020-05" db="UniProtKB">
        <authorList>
            <consortium name="EnsemblMetazoa"/>
        </authorList>
    </citation>
    <scope>IDENTIFICATION</scope>
    <source>
        <strain evidence="4">FAR1</strain>
    </source>
</reference>
<dbReference type="Gene3D" id="3.10.110.20">
    <property type="entry name" value="RWD domain-like"/>
    <property type="match status" value="1"/>
</dbReference>
<dbReference type="GO" id="GO:0043240">
    <property type="term" value="C:Fanconi anaemia nuclear complex"/>
    <property type="evidence" value="ECO:0007669"/>
    <property type="project" value="InterPro"/>
</dbReference>
<dbReference type="Gene3D" id="3.30.40.10">
    <property type="entry name" value="Zinc/RING finger domain, C3HC4 (zinc finger)"/>
    <property type="match status" value="1"/>
</dbReference>
<dbReference type="Pfam" id="PF18890">
    <property type="entry name" value="FANCL_d2"/>
    <property type="match status" value="1"/>
</dbReference>